<evidence type="ECO:0008006" key="3">
    <source>
        <dbReference type="Google" id="ProtNLM"/>
    </source>
</evidence>
<sequence>MKIKLLTLMVSTPFFINATEIICAGQGNQGELIAIELNYFEAKKEVQIDDMLYPIQIDNKFAIAWSNTADGVDFVNILSKINGSLQVIMNDEEGNQNLRASLQCVEAKKALF</sequence>
<proteinExistence type="predicted"/>
<dbReference type="AlphaFoldDB" id="A0A0R2PLI0"/>
<dbReference type="EMBL" id="LIAV01000287">
    <property type="protein sequence ID" value="KRO38798.1"/>
    <property type="molecule type" value="Genomic_DNA"/>
</dbReference>
<dbReference type="Proteomes" id="UP000050874">
    <property type="component" value="Unassembled WGS sequence"/>
</dbReference>
<protein>
    <recommendedName>
        <fullName evidence="3">C-type lysozyme inhibitor domain-containing protein</fullName>
    </recommendedName>
</protein>
<comment type="caution">
    <text evidence="1">The sequence shown here is derived from an EMBL/GenBank/DDBJ whole genome shotgun (WGS) entry which is preliminary data.</text>
</comment>
<gene>
    <name evidence="1" type="ORF">ABR63_06575</name>
</gene>
<reference evidence="2" key="1">
    <citation type="submission" date="2015-10" db="EMBL/GenBank/DDBJ databases">
        <title>Metagenome-Assembled Genomes uncover a global brackish microbiome.</title>
        <authorList>
            <person name="Hugerth L.W."/>
            <person name="Larsson J."/>
            <person name="Alneberg J."/>
            <person name="Lindh M.V."/>
            <person name="Legrand C."/>
            <person name="Pinhassi J."/>
            <person name="Andersson A."/>
        </authorList>
    </citation>
    <scope>NUCLEOTIDE SEQUENCE [LARGE SCALE GENOMIC DNA]</scope>
</reference>
<name>A0A0R2PLI0_9GAMM</name>
<organism evidence="1 2">
    <name type="scientific">SAR86 cluster bacterium BACL1 MAG-120920-bin57</name>
    <dbReference type="NCBI Taxonomy" id="1655571"/>
    <lineage>
        <taxon>Bacteria</taxon>
        <taxon>Pseudomonadati</taxon>
        <taxon>Pseudomonadota</taxon>
        <taxon>Gammaproteobacteria</taxon>
        <taxon>SAR86 cluster</taxon>
    </lineage>
</organism>
<evidence type="ECO:0000313" key="2">
    <source>
        <dbReference type="Proteomes" id="UP000050874"/>
    </source>
</evidence>
<evidence type="ECO:0000313" key="1">
    <source>
        <dbReference type="EMBL" id="KRO38798.1"/>
    </source>
</evidence>
<accession>A0A0R2PLI0</accession>